<protein>
    <submittedName>
        <fullName evidence="4">Uncharacterized protein LOC113793668</fullName>
    </submittedName>
</protein>
<feature type="region of interest" description="Disordered" evidence="1">
    <location>
        <begin position="231"/>
        <end position="251"/>
    </location>
</feature>
<accession>A0A6P6Y3A5</accession>
<evidence type="ECO:0000256" key="1">
    <source>
        <dbReference type="SAM" id="MobiDB-lite"/>
    </source>
</evidence>
<sequence>MKFFSIFCLFLFILNNSFIVNHANPIGTSEFSDNDDDEKLHSIDPIETTAKLLIRVDEMVEKLLAANNNNDESISGEHYYISDDHVETPSSIVIDEDKQQVDDTKNQDQQEERFSVLLTDLKKIDEMIGIAIAKANLNRQYRLVMRLRPLQSYVQQIYRNLESLRARVVAIATLSNLAITVNDVLVQFGDVMTSSQIMSSGIISKNPPPKILPGISNFSNDIVPMVTNESAKDEVENRNISESSSSLSPSTMTTAIATTNNDNLTTLSNIEVDAELFFQNILLDHKK</sequence>
<dbReference type="AlphaFoldDB" id="A0A6P6Y3A5"/>
<dbReference type="InParanoid" id="A0A6P6Y3A5"/>
<evidence type="ECO:0000256" key="2">
    <source>
        <dbReference type="SAM" id="SignalP"/>
    </source>
</evidence>
<dbReference type="KEGG" id="dpte:113793668"/>
<dbReference type="RefSeq" id="XP_027199531.1">
    <property type="nucleotide sequence ID" value="XM_027343730.1"/>
</dbReference>
<dbReference type="OrthoDB" id="6508967at2759"/>
<dbReference type="Proteomes" id="UP000515146">
    <property type="component" value="Unplaced"/>
</dbReference>
<proteinExistence type="predicted"/>
<gene>
    <name evidence="4" type="primary">LOC113793668</name>
</gene>
<evidence type="ECO:0000313" key="4">
    <source>
        <dbReference type="RefSeq" id="XP_027199531.1"/>
    </source>
</evidence>
<reference evidence="4" key="1">
    <citation type="submission" date="2025-08" db="UniProtKB">
        <authorList>
            <consortium name="RefSeq"/>
        </authorList>
    </citation>
    <scope>IDENTIFICATION</scope>
    <source>
        <strain evidence="4">Airmid</strain>
    </source>
</reference>
<organism evidence="3 4">
    <name type="scientific">Dermatophagoides pteronyssinus</name>
    <name type="common">European house dust mite</name>
    <dbReference type="NCBI Taxonomy" id="6956"/>
    <lineage>
        <taxon>Eukaryota</taxon>
        <taxon>Metazoa</taxon>
        <taxon>Ecdysozoa</taxon>
        <taxon>Arthropoda</taxon>
        <taxon>Chelicerata</taxon>
        <taxon>Arachnida</taxon>
        <taxon>Acari</taxon>
        <taxon>Acariformes</taxon>
        <taxon>Sarcoptiformes</taxon>
        <taxon>Astigmata</taxon>
        <taxon>Psoroptidia</taxon>
        <taxon>Analgoidea</taxon>
        <taxon>Pyroglyphidae</taxon>
        <taxon>Dermatophagoidinae</taxon>
        <taxon>Dermatophagoides</taxon>
    </lineage>
</organism>
<dbReference type="GeneID" id="113793668"/>
<dbReference type="OMA" id="SISGEHY"/>
<name>A0A6P6Y3A5_DERPT</name>
<feature type="compositionally biased region" description="Low complexity" evidence="1">
    <location>
        <begin position="241"/>
        <end position="251"/>
    </location>
</feature>
<feature type="signal peptide" evidence="2">
    <location>
        <begin position="1"/>
        <end position="23"/>
    </location>
</feature>
<evidence type="ECO:0000313" key="3">
    <source>
        <dbReference type="Proteomes" id="UP000515146"/>
    </source>
</evidence>
<feature type="chain" id="PRO_5027829116" evidence="2">
    <location>
        <begin position="24"/>
        <end position="287"/>
    </location>
</feature>
<keyword evidence="2" id="KW-0732">Signal</keyword>
<keyword evidence="3" id="KW-1185">Reference proteome</keyword>